<proteinExistence type="predicted"/>
<dbReference type="SUPFAM" id="SSF51261">
    <property type="entry name" value="Duplicated hybrid motif"/>
    <property type="match status" value="1"/>
</dbReference>
<evidence type="ECO:0000313" key="3">
    <source>
        <dbReference type="EMBL" id="HIZ78700.1"/>
    </source>
</evidence>
<dbReference type="PANTHER" id="PTHR21666:SF289">
    <property type="entry name" value="L-ALA--D-GLU ENDOPEPTIDASE"/>
    <property type="match status" value="1"/>
</dbReference>
<dbReference type="InterPro" id="IPR050570">
    <property type="entry name" value="Cell_wall_metabolism_enzyme"/>
</dbReference>
<gene>
    <name evidence="3" type="ORF">IAA17_02790</name>
</gene>
<feature type="domain" description="M23ase beta-sheet core" evidence="2">
    <location>
        <begin position="138"/>
        <end position="242"/>
    </location>
</feature>
<comment type="caution">
    <text evidence="3">The sequence shown here is derived from an EMBL/GenBank/DDBJ whole genome shotgun (WGS) entry which is preliminary data.</text>
</comment>
<dbReference type="Proteomes" id="UP000824101">
    <property type="component" value="Unassembled WGS sequence"/>
</dbReference>
<accession>A0A9D2GGZ0</accession>
<evidence type="ECO:0000259" key="2">
    <source>
        <dbReference type="Pfam" id="PF01551"/>
    </source>
</evidence>
<dbReference type="Gene3D" id="2.70.70.10">
    <property type="entry name" value="Glucose Permease (Domain IIA)"/>
    <property type="match status" value="1"/>
</dbReference>
<dbReference type="GO" id="GO:0004222">
    <property type="term" value="F:metalloendopeptidase activity"/>
    <property type="evidence" value="ECO:0007669"/>
    <property type="project" value="TreeGrafter"/>
</dbReference>
<dbReference type="InterPro" id="IPR016047">
    <property type="entry name" value="M23ase_b-sheet_dom"/>
</dbReference>
<dbReference type="InterPro" id="IPR011055">
    <property type="entry name" value="Dup_hybrid_motif"/>
</dbReference>
<evidence type="ECO:0000256" key="1">
    <source>
        <dbReference type="ARBA" id="ARBA00022729"/>
    </source>
</evidence>
<dbReference type="AlphaFoldDB" id="A0A9D2GGZ0"/>
<name>A0A9D2GGZ0_9FIRM</name>
<sequence length="268" mass="30443">MILIFLVLLVLFQASMVDYLYNNPQYYQLDAGTWESESFRAMELGELICAEEEVNLDMLTTLMVENSYDLTELDSLDWSNGALKAAKPAEYERLRGAYEMIFGDLEYFPIPANLADGVPDVTYADSWGEGRSYGGDRSHEGCDVMGDKMPRGFYPVVSMSGGVVEKAGWLEQGGWRLGIRSRSGAYLYYAHLYRYGRDWKEGDEVRPGELLGFMGDSGYGKEEGTVGNFPVHLHVGIYLKTENFEELSVNPYWVLRYLEKHRLKADFA</sequence>
<protein>
    <submittedName>
        <fullName evidence="3">M23 family metallopeptidase</fullName>
    </submittedName>
</protein>
<dbReference type="Pfam" id="PF01551">
    <property type="entry name" value="Peptidase_M23"/>
    <property type="match status" value="1"/>
</dbReference>
<dbReference type="PANTHER" id="PTHR21666">
    <property type="entry name" value="PEPTIDASE-RELATED"/>
    <property type="match status" value="1"/>
</dbReference>
<organism evidence="3 4">
    <name type="scientific">Candidatus Lachnoclostridium stercorigallinarum</name>
    <dbReference type="NCBI Taxonomy" id="2838634"/>
    <lineage>
        <taxon>Bacteria</taxon>
        <taxon>Bacillati</taxon>
        <taxon>Bacillota</taxon>
        <taxon>Clostridia</taxon>
        <taxon>Lachnospirales</taxon>
        <taxon>Lachnospiraceae</taxon>
    </lineage>
</organism>
<dbReference type="CDD" id="cd12797">
    <property type="entry name" value="M23_peptidase"/>
    <property type="match status" value="1"/>
</dbReference>
<dbReference type="EMBL" id="DXBC01000044">
    <property type="protein sequence ID" value="HIZ78700.1"/>
    <property type="molecule type" value="Genomic_DNA"/>
</dbReference>
<reference evidence="3" key="2">
    <citation type="submission" date="2021-04" db="EMBL/GenBank/DDBJ databases">
        <authorList>
            <person name="Gilroy R."/>
        </authorList>
    </citation>
    <scope>NUCLEOTIDE SEQUENCE</scope>
    <source>
        <strain evidence="3">ChiBcec1-1093</strain>
    </source>
</reference>
<evidence type="ECO:0000313" key="4">
    <source>
        <dbReference type="Proteomes" id="UP000824101"/>
    </source>
</evidence>
<reference evidence="3" key="1">
    <citation type="journal article" date="2021" name="PeerJ">
        <title>Extensive microbial diversity within the chicken gut microbiome revealed by metagenomics and culture.</title>
        <authorList>
            <person name="Gilroy R."/>
            <person name="Ravi A."/>
            <person name="Getino M."/>
            <person name="Pursley I."/>
            <person name="Horton D.L."/>
            <person name="Alikhan N.F."/>
            <person name="Baker D."/>
            <person name="Gharbi K."/>
            <person name="Hall N."/>
            <person name="Watson M."/>
            <person name="Adriaenssens E.M."/>
            <person name="Foster-Nyarko E."/>
            <person name="Jarju S."/>
            <person name="Secka A."/>
            <person name="Antonio M."/>
            <person name="Oren A."/>
            <person name="Chaudhuri R.R."/>
            <person name="La Ragione R."/>
            <person name="Hildebrand F."/>
            <person name="Pallen M.J."/>
        </authorList>
    </citation>
    <scope>NUCLEOTIDE SEQUENCE</scope>
    <source>
        <strain evidence="3">ChiBcec1-1093</strain>
    </source>
</reference>
<keyword evidence="1" id="KW-0732">Signal</keyword>